<feature type="binding site" evidence="6">
    <location>
        <position position="95"/>
    </location>
    <ligand>
        <name>substrate</name>
    </ligand>
</feature>
<dbReference type="GO" id="GO:0016791">
    <property type="term" value="F:phosphatase activity"/>
    <property type="evidence" value="ECO:0007669"/>
    <property type="project" value="InterPro"/>
</dbReference>
<name>A0AAV2GX65_9ROSI</name>
<dbReference type="AlphaFoldDB" id="A0AAV2GX65"/>
<evidence type="ECO:0000256" key="3">
    <source>
        <dbReference type="ARBA" id="ARBA00022801"/>
    </source>
</evidence>
<dbReference type="InterPro" id="IPR016965">
    <property type="entry name" value="Pase_PHOSPHO-typ"/>
</dbReference>
<evidence type="ECO:0000313" key="9">
    <source>
        <dbReference type="Proteomes" id="UP001497516"/>
    </source>
</evidence>
<feature type="binding site" evidence="7">
    <location>
        <position position="178"/>
    </location>
    <ligand>
        <name>Mg(2+)</name>
        <dbReference type="ChEBI" id="CHEBI:18420"/>
    </ligand>
</feature>
<dbReference type="InterPro" id="IPR036412">
    <property type="entry name" value="HAD-like_sf"/>
</dbReference>
<protein>
    <submittedName>
        <fullName evidence="8">Uncharacterized protein</fullName>
    </submittedName>
</protein>
<gene>
    <name evidence="8" type="ORF">LTRI10_LOCUS53363</name>
</gene>
<dbReference type="Proteomes" id="UP001497516">
    <property type="component" value="Chromosome 9"/>
</dbReference>
<dbReference type="NCBIfam" id="TIGR01489">
    <property type="entry name" value="DKMTPPase-SF"/>
    <property type="match status" value="1"/>
</dbReference>
<feature type="binding site" evidence="6">
    <location>
        <position position="20"/>
    </location>
    <ligand>
        <name>substrate</name>
    </ligand>
</feature>
<dbReference type="PIRSF" id="PIRSF031051">
    <property type="entry name" value="PyrdxlP_Pase_PHOSPHO2"/>
    <property type="match status" value="1"/>
</dbReference>
<proteinExistence type="predicted"/>
<feature type="binding site" evidence="7">
    <location>
        <position position="11"/>
    </location>
    <ligand>
        <name>Mg(2+)</name>
        <dbReference type="ChEBI" id="CHEBI:18420"/>
    </ligand>
</feature>
<feature type="active site" description="Proton donor" evidence="5">
    <location>
        <position position="11"/>
    </location>
</feature>
<keyword evidence="9" id="KW-1185">Reference proteome</keyword>
<sequence>MAGIVVVFDFDRTLIDGDSDRWVVTQMGLTSLYNQLRTTLPWNSLMDRMMMELHSQGKTAADIAQCLSQTPLHPQVIEAIRSAHALGCELRIISDANLFFIEKILDHHGLLGCFSHIDTNPGELDEHGRVRISPYHDHSLPPHGCCLCPSNMCKGLIINQIRSSISNNEKKQFIYLGDGGGDYCPSLKLGESDYVMPRKNYPLWTRIRSDPLLIKAEVHEWTDGEELAEILLHLIHTISTDGKTT</sequence>
<dbReference type="GO" id="GO:0046872">
    <property type="term" value="F:metal ion binding"/>
    <property type="evidence" value="ECO:0007669"/>
    <property type="project" value="UniProtKB-KW"/>
</dbReference>
<dbReference type="EMBL" id="OZ034822">
    <property type="protein sequence ID" value="CAL1414188.1"/>
    <property type="molecule type" value="Genomic_DNA"/>
</dbReference>
<reference evidence="8 9" key="1">
    <citation type="submission" date="2024-04" db="EMBL/GenBank/DDBJ databases">
        <authorList>
            <person name="Fracassetti M."/>
        </authorList>
    </citation>
    <scope>NUCLEOTIDE SEQUENCE [LARGE SCALE GENOMIC DNA]</scope>
</reference>
<comment type="cofactor">
    <cofactor evidence="1 7">
        <name>Mg(2+)</name>
        <dbReference type="ChEBI" id="CHEBI:18420"/>
    </cofactor>
</comment>
<dbReference type="SUPFAM" id="SSF56784">
    <property type="entry name" value="HAD-like"/>
    <property type="match status" value="1"/>
</dbReference>
<organism evidence="8 9">
    <name type="scientific">Linum trigynum</name>
    <dbReference type="NCBI Taxonomy" id="586398"/>
    <lineage>
        <taxon>Eukaryota</taxon>
        <taxon>Viridiplantae</taxon>
        <taxon>Streptophyta</taxon>
        <taxon>Embryophyta</taxon>
        <taxon>Tracheophyta</taxon>
        <taxon>Spermatophyta</taxon>
        <taxon>Magnoliopsida</taxon>
        <taxon>eudicotyledons</taxon>
        <taxon>Gunneridae</taxon>
        <taxon>Pentapetalae</taxon>
        <taxon>rosids</taxon>
        <taxon>fabids</taxon>
        <taxon>Malpighiales</taxon>
        <taxon>Linaceae</taxon>
        <taxon>Linum</taxon>
    </lineage>
</organism>
<dbReference type="PANTHER" id="PTHR20889">
    <property type="entry name" value="PHOSPHATASE, ORPHAN 1, 2"/>
    <property type="match status" value="1"/>
</dbReference>
<keyword evidence="4 7" id="KW-0460">Magnesium</keyword>
<feature type="binding site" evidence="7">
    <location>
        <position position="9"/>
    </location>
    <ligand>
        <name>Mg(2+)</name>
        <dbReference type="ChEBI" id="CHEBI:18420"/>
    </ligand>
</feature>
<evidence type="ECO:0000256" key="4">
    <source>
        <dbReference type="ARBA" id="ARBA00022842"/>
    </source>
</evidence>
<evidence type="ECO:0000256" key="2">
    <source>
        <dbReference type="ARBA" id="ARBA00022723"/>
    </source>
</evidence>
<dbReference type="Gene3D" id="3.40.50.1000">
    <property type="entry name" value="HAD superfamily/HAD-like"/>
    <property type="match status" value="1"/>
</dbReference>
<dbReference type="InterPro" id="IPR023214">
    <property type="entry name" value="HAD_sf"/>
</dbReference>
<evidence type="ECO:0000313" key="8">
    <source>
        <dbReference type="EMBL" id="CAL1414188.1"/>
    </source>
</evidence>
<keyword evidence="3" id="KW-0378">Hydrolase</keyword>
<dbReference type="InterPro" id="IPR006384">
    <property type="entry name" value="HAD_hydro_PyrdxlP_Pase-like"/>
</dbReference>
<evidence type="ECO:0000256" key="5">
    <source>
        <dbReference type="PIRSR" id="PIRSR031051-1"/>
    </source>
</evidence>
<accession>A0AAV2GX65</accession>
<feature type="active site" description="Nucleophile" evidence="5">
    <location>
        <position position="9"/>
    </location>
</feature>
<evidence type="ECO:0000256" key="7">
    <source>
        <dbReference type="PIRSR" id="PIRSR031051-3"/>
    </source>
</evidence>
<evidence type="ECO:0000256" key="6">
    <source>
        <dbReference type="PIRSR" id="PIRSR031051-2"/>
    </source>
</evidence>
<dbReference type="NCBIfam" id="TIGR01488">
    <property type="entry name" value="HAD-SF-IB"/>
    <property type="match status" value="1"/>
</dbReference>
<dbReference type="Pfam" id="PF06888">
    <property type="entry name" value="Put_Phosphatase"/>
    <property type="match status" value="1"/>
</dbReference>
<keyword evidence="2 7" id="KW-0479">Metal-binding</keyword>
<dbReference type="PANTHER" id="PTHR20889:SF19">
    <property type="entry name" value="THIAMINE PHOSPHATE PHOSPHATASE-LIKE PROTEIN"/>
    <property type="match status" value="1"/>
</dbReference>
<evidence type="ECO:0000256" key="1">
    <source>
        <dbReference type="ARBA" id="ARBA00001946"/>
    </source>
</evidence>